<dbReference type="OrthoDB" id="2113341at2759"/>
<evidence type="ECO:0000256" key="12">
    <source>
        <dbReference type="ARBA" id="ARBA00023004"/>
    </source>
</evidence>
<comment type="cofactor">
    <cofactor evidence="19">
        <name>heme b</name>
        <dbReference type="ChEBI" id="CHEBI:60344"/>
    </cofactor>
    <text evidence="19">Binds 1 heme b (iron(II)-protoporphyrin IX) group per subunit.</text>
</comment>
<evidence type="ECO:0000313" key="25">
    <source>
        <dbReference type="EMBL" id="KAG5623580.1"/>
    </source>
</evidence>
<evidence type="ECO:0000259" key="24">
    <source>
        <dbReference type="PROSITE" id="PS50873"/>
    </source>
</evidence>
<dbReference type="SUPFAM" id="SSF48113">
    <property type="entry name" value="Heme-dependent peroxidases"/>
    <property type="match status" value="2"/>
</dbReference>
<comment type="function">
    <text evidence="2">Removal of H(2)O(2), oxidation of toxic reductants, biosynthesis and degradation of lignin, suberization, auxin catabolism, response to environmental stresses such as wounding, pathogen attack and oxidative stress. These functions might be dependent on each isozyme/isoform in each plant tissue.</text>
</comment>
<keyword evidence="15" id="KW-0376">Hydrogen peroxide</keyword>
<protein>
    <recommendedName>
        <fullName evidence="4">peroxidase</fullName>
        <ecNumber evidence="4">1.11.1.7</ecNumber>
    </recommendedName>
</protein>
<evidence type="ECO:0000256" key="11">
    <source>
        <dbReference type="ARBA" id="ARBA00023002"/>
    </source>
</evidence>
<keyword evidence="12 19" id="KW-0408">Iron</keyword>
<evidence type="ECO:0000256" key="2">
    <source>
        <dbReference type="ARBA" id="ARBA00002322"/>
    </source>
</evidence>
<evidence type="ECO:0000256" key="14">
    <source>
        <dbReference type="ARBA" id="ARBA00023180"/>
    </source>
</evidence>
<reference evidence="25 26" key="1">
    <citation type="submission" date="2020-09" db="EMBL/GenBank/DDBJ databases">
        <title>De no assembly of potato wild relative species, Solanum commersonii.</title>
        <authorList>
            <person name="Cho K."/>
        </authorList>
    </citation>
    <scope>NUCLEOTIDE SEQUENCE [LARGE SCALE GENOMIC DNA]</scope>
    <source>
        <strain evidence="25">LZ3.2</strain>
        <tissue evidence="25">Leaf</tissue>
    </source>
</reference>
<evidence type="ECO:0000256" key="19">
    <source>
        <dbReference type="PIRSR" id="PIRSR600823-3"/>
    </source>
</evidence>
<dbReference type="GO" id="GO:0140825">
    <property type="term" value="F:lactoperoxidase activity"/>
    <property type="evidence" value="ECO:0007669"/>
    <property type="project" value="UniProtKB-EC"/>
</dbReference>
<evidence type="ECO:0000256" key="20">
    <source>
        <dbReference type="PIRSR" id="PIRSR600823-4"/>
    </source>
</evidence>
<evidence type="ECO:0000256" key="23">
    <source>
        <dbReference type="SAM" id="Phobius"/>
    </source>
</evidence>
<evidence type="ECO:0000256" key="4">
    <source>
        <dbReference type="ARBA" id="ARBA00012313"/>
    </source>
</evidence>
<comment type="function">
    <text evidence="16">Suggested to catalyze the deposition of the aromatic residues of suberin on the cell wall and thus play a role in cell-suberization.</text>
</comment>
<keyword evidence="23" id="KW-1133">Transmembrane helix</keyword>
<feature type="disulfide bond" evidence="21">
    <location>
        <begin position="243"/>
        <end position="275"/>
    </location>
</feature>
<evidence type="ECO:0000256" key="18">
    <source>
        <dbReference type="PIRSR" id="PIRSR600823-2"/>
    </source>
</evidence>
<comment type="subcellular location">
    <subcellularLocation>
        <location evidence="3">Secreted</location>
    </subcellularLocation>
</comment>
<dbReference type="AlphaFoldDB" id="A0A9J6AGY7"/>
<dbReference type="PRINTS" id="PR00458">
    <property type="entry name" value="PEROXIDASE"/>
</dbReference>
<feature type="binding site" evidence="19">
    <location>
        <position position="110"/>
    </location>
    <ligand>
        <name>Ca(2+)</name>
        <dbReference type="ChEBI" id="CHEBI:29108"/>
        <label>1</label>
    </ligand>
</feature>
<dbReference type="InterPro" id="IPR002016">
    <property type="entry name" value="Haem_peroxidase"/>
</dbReference>
<keyword evidence="10 19" id="KW-0106">Calcium</keyword>
<evidence type="ECO:0000256" key="7">
    <source>
        <dbReference type="ARBA" id="ARBA00022617"/>
    </source>
</evidence>
<evidence type="ECO:0000256" key="8">
    <source>
        <dbReference type="ARBA" id="ARBA00022723"/>
    </source>
</evidence>
<feature type="domain" description="Plant heme peroxidase family profile" evidence="24">
    <location>
        <begin position="68"/>
        <end position="370"/>
    </location>
</feature>
<dbReference type="FunFam" id="1.10.520.10:FF:000006">
    <property type="entry name" value="Peroxidase"/>
    <property type="match status" value="1"/>
</dbReference>
<evidence type="ECO:0000256" key="5">
    <source>
        <dbReference type="ARBA" id="ARBA00022525"/>
    </source>
</evidence>
<feature type="binding site" evidence="18">
    <location>
        <position position="206"/>
    </location>
    <ligand>
        <name>substrate</name>
    </ligand>
</feature>
<dbReference type="GO" id="GO:0046872">
    <property type="term" value="F:metal ion binding"/>
    <property type="evidence" value="ECO:0007669"/>
    <property type="project" value="UniProtKB-KW"/>
</dbReference>
<feature type="transmembrane region" description="Helical" evidence="23">
    <location>
        <begin position="34"/>
        <end position="53"/>
    </location>
</feature>
<keyword evidence="23" id="KW-0812">Transmembrane</keyword>
<keyword evidence="11" id="KW-0560">Oxidoreductase</keyword>
<dbReference type="PROSITE" id="PS50873">
    <property type="entry name" value="PEROXIDASE_4"/>
    <property type="match status" value="2"/>
</dbReference>
<feature type="binding site" evidence="19">
    <location>
        <position position="290"/>
    </location>
    <ligand>
        <name>Ca(2+)</name>
        <dbReference type="ChEBI" id="CHEBI:29108"/>
        <label>2</label>
    </ligand>
</feature>
<evidence type="ECO:0000256" key="15">
    <source>
        <dbReference type="ARBA" id="ARBA00023324"/>
    </source>
</evidence>
<accession>A0A9J6AGY7</accession>
<feature type="binding site" description="axial binding residue" evidence="19">
    <location>
        <position position="236"/>
    </location>
    <ligand>
        <name>heme b</name>
        <dbReference type="ChEBI" id="CHEBI:60344"/>
    </ligand>
    <ligandPart>
        <name>Fe</name>
        <dbReference type="ChEBI" id="CHEBI:18248"/>
    </ligandPart>
</feature>
<evidence type="ECO:0000256" key="9">
    <source>
        <dbReference type="ARBA" id="ARBA00022729"/>
    </source>
</evidence>
<feature type="domain" description="Plant heme peroxidase family profile" evidence="24">
    <location>
        <begin position="371"/>
        <end position="604"/>
    </location>
</feature>
<dbReference type="EMBL" id="JACXVP010000002">
    <property type="protein sequence ID" value="KAG5623580.1"/>
    <property type="molecule type" value="Genomic_DNA"/>
</dbReference>
<evidence type="ECO:0000256" key="17">
    <source>
        <dbReference type="PIRSR" id="PIRSR600823-1"/>
    </source>
</evidence>
<evidence type="ECO:0000256" key="21">
    <source>
        <dbReference type="PIRSR" id="PIRSR600823-5"/>
    </source>
</evidence>
<dbReference type="GO" id="GO:0006979">
    <property type="term" value="P:response to oxidative stress"/>
    <property type="evidence" value="ECO:0007669"/>
    <property type="project" value="InterPro"/>
</dbReference>
<keyword evidence="26" id="KW-1185">Reference proteome</keyword>
<dbReference type="EC" id="1.11.1.7" evidence="4"/>
<feature type="binding site" evidence="19">
    <location>
        <position position="132"/>
    </location>
    <ligand>
        <name>Ca(2+)</name>
        <dbReference type="ChEBI" id="CHEBI:29108"/>
        <label>1</label>
    </ligand>
</feature>
<dbReference type="GO" id="GO:0005576">
    <property type="term" value="C:extracellular region"/>
    <property type="evidence" value="ECO:0007669"/>
    <property type="project" value="UniProtKB-SubCell"/>
</dbReference>
<keyword evidence="5" id="KW-0964">Secreted</keyword>
<evidence type="ECO:0000256" key="10">
    <source>
        <dbReference type="ARBA" id="ARBA00022837"/>
    </source>
</evidence>
<dbReference type="CDD" id="cd00693">
    <property type="entry name" value="secretory_peroxidase"/>
    <property type="match status" value="1"/>
</dbReference>
<evidence type="ECO:0000256" key="16">
    <source>
        <dbReference type="ARBA" id="ARBA00053519"/>
    </source>
</evidence>
<comment type="caution">
    <text evidence="25">The sequence shown here is derived from an EMBL/GenBank/DDBJ whole genome shotgun (WGS) entry which is preliminary data.</text>
</comment>
<keyword evidence="13 21" id="KW-1015">Disulfide bond</keyword>
<evidence type="ECO:0000256" key="13">
    <source>
        <dbReference type="ARBA" id="ARBA00023157"/>
    </source>
</evidence>
<feature type="non-terminal residue" evidence="25">
    <location>
        <position position="1"/>
    </location>
</feature>
<dbReference type="InterPro" id="IPR033905">
    <property type="entry name" value="Secretory_peroxidase"/>
</dbReference>
<proteinExistence type="inferred from homology"/>
<dbReference type="FunFam" id="1.10.420.10:FF:000001">
    <property type="entry name" value="Peroxidase"/>
    <property type="match status" value="1"/>
</dbReference>
<feature type="disulfide bond" evidence="21">
    <location>
        <begin position="111"/>
        <end position="116"/>
    </location>
</feature>
<evidence type="ECO:0000256" key="1">
    <source>
        <dbReference type="ARBA" id="ARBA00000189"/>
    </source>
</evidence>
<dbReference type="Gene3D" id="1.10.420.10">
    <property type="entry name" value="Peroxidase, domain 2"/>
    <property type="match status" value="3"/>
</dbReference>
<evidence type="ECO:0000256" key="22">
    <source>
        <dbReference type="RuleBase" id="RU004241"/>
    </source>
</evidence>
<keyword evidence="14" id="KW-0325">Glycoprotein</keyword>
<dbReference type="GO" id="GO:0020037">
    <property type="term" value="F:heme binding"/>
    <property type="evidence" value="ECO:0007669"/>
    <property type="project" value="InterPro"/>
</dbReference>
<comment type="cofactor">
    <cofactor evidence="19">
        <name>Ca(2+)</name>
        <dbReference type="ChEBI" id="CHEBI:29108"/>
    </cofactor>
    <text evidence="19">Binds 2 calcium ions per subunit.</text>
</comment>
<feature type="disulfide bond" evidence="21">
    <location>
        <begin position="78"/>
        <end position="158"/>
    </location>
</feature>
<dbReference type="Pfam" id="PF00141">
    <property type="entry name" value="peroxidase"/>
    <property type="match status" value="2"/>
</dbReference>
<keyword evidence="23" id="KW-0472">Membrane</keyword>
<gene>
    <name evidence="25" type="ORF">H5410_008798</name>
</gene>
<evidence type="ECO:0000313" key="26">
    <source>
        <dbReference type="Proteomes" id="UP000824120"/>
    </source>
</evidence>
<comment type="similarity">
    <text evidence="22">Belongs to the peroxidase family.</text>
</comment>
<feature type="site" description="Transition state stabilizer" evidence="20">
    <location>
        <position position="105"/>
    </location>
</feature>
<evidence type="ECO:0000256" key="3">
    <source>
        <dbReference type="ARBA" id="ARBA00004613"/>
    </source>
</evidence>
<dbReference type="InterPro" id="IPR000823">
    <property type="entry name" value="Peroxidase_pln"/>
</dbReference>
<dbReference type="InterPro" id="IPR010255">
    <property type="entry name" value="Haem_peroxidase_sf"/>
</dbReference>
<keyword evidence="9" id="KW-0732">Signal</keyword>
<comment type="catalytic activity">
    <reaction evidence="1">
        <text>2 a phenolic donor + H2O2 = 2 a phenolic radical donor + 2 H2O</text>
        <dbReference type="Rhea" id="RHEA:56136"/>
        <dbReference type="ChEBI" id="CHEBI:15377"/>
        <dbReference type="ChEBI" id="CHEBI:16240"/>
        <dbReference type="ChEBI" id="CHEBI:139520"/>
        <dbReference type="ChEBI" id="CHEBI:139521"/>
        <dbReference type="EC" id="1.11.1.7"/>
    </reaction>
</comment>
<feature type="binding site" evidence="19">
    <location>
        <position position="119"/>
    </location>
    <ligand>
        <name>Ca(2+)</name>
        <dbReference type="ChEBI" id="CHEBI:29108"/>
        <label>1</label>
    </ligand>
</feature>
<dbReference type="GO" id="GO:0042744">
    <property type="term" value="P:hydrogen peroxide catabolic process"/>
    <property type="evidence" value="ECO:0007669"/>
    <property type="project" value="UniProtKB-KW"/>
</dbReference>
<dbReference type="Proteomes" id="UP000824120">
    <property type="component" value="Chromosome 2"/>
</dbReference>
<feature type="binding site" evidence="19">
    <location>
        <position position="117"/>
    </location>
    <ligand>
        <name>Ca(2+)</name>
        <dbReference type="ChEBI" id="CHEBI:29108"/>
        <label>1</label>
    </ligand>
</feature>
<keyword evidence="8 19" id="KW-0479">Metal-binding</keyword>
<organism evidence="25 26">
    <name type="scientific">Solanum commersonii</name>
    <name type="common">Commerson's wild potato</name>
    <name type="synonym">Commerson's nightshade</name>
    <dbReference type="NCBI Taxonomy" id="4109"/>
    <lineage>
        <taxon>Eukaryota</taxon>
        <taxon>Viridiplantae</taxon>
        <taxon>Streptophyta</taxon>
        <taxon>Embryophyta</taxon>
        <taxon>Tracheophyta</taxon>
        <taxon>Spermatophyta</taxon>
        <taxon>Magnoliopsida</taxon>
        <taxon>eudicotyledons</taxon>
        <taxon>Gunneridae</taxon>
        <taxon>Pentapetalae</taxon>
        <taxon>asterids</taxon>
        <taxon>lamiids</taxon>
        <taxon>Solanales</taxon>
        <taxon>Solanaceae</taxon>
        <taxon>Solanoideae</taxon>
        <taxon>Solaneae</taxon>
        <taxon>Solanum</taxon>
    </lineage>
</organism>
<dbReference type="PANTHER" id="PTHR31517">
    <property type="match status" value="1"/>
</dbReference>
<name>A0A9J6AGY7_SOLCO</name>
<feature type="active site" description="Proton acceptor" evidence="17">
    <location>
        <position position="109"/>
    </location>
</feature>
<dbReference type="PRINTS" id="PR00461">
    <property type="entry name" value="PLPEROXIDASE"/>
</dbReference>
<feature type="binding site" evidence="19">
    <location>
        <position position="293"/>
    </location>
    <ligand>
        <name>Ca(2+)</name>
        <dbReference type="ChEBI" id="CHEBI:29108"/>
        <label>2</label>
    </ligand>
</feature>
<evidence type="ECO:0000256" key="6">
    <source>
        <dbReference type="ARBA" id="ARBA00022559"/>
    </source>
</evidence>
<keyword evidence="6" id="KW-0575">Peroxidase</keyword>
<feature type="binding site" evidence="19">
    <location>
        <position position="306"/>
    </location>
    <ligand>
        <name>Ca(2+)</name>
        <dbReference type="ChEBI" id="CHEBI:29108"/>
        <label>2</label>
    </ligand>
</feature>
<dbReference type="Gene3D" id="1.10.520.10">
    <property type="match status" value="2"/>
</dbReference>
<sequence>IRRRLRCQSTPISPNFSTFSSPISQKFKMFSKNWALMAVFSLLVVFLVTTMAVQSDVDLGSASGFPFLLRYNYYDEKCEDLEGIVWSKMKTIVQLQHNAPAQLLRLMFHDCFIGGCDASVLLADRNENGTVEREAIPNRTLKGFNFIDTIKDEIEEACPGVVSCSDILVLATRDGIVLAGGPYYPVLTGRRDSKESFFDNAMAEIPRPNGNISETLRLFSLRGFDERETVALLGAHNIGRIGCQFIRPRLSNFTGTGLPDPTIPPDFLEELRRKCPDDNNTISNMLNDEDTDTARGLSVSIGTSLDNHYYKTLMRGRGLLFADQQLMANEKTAAAVTDYAIDDGNIFRTEFAHAMAKLSNFGVLTGPEGEAGGPYYPVLTGRRDSKESFFDNAMAEIPRPNGNISETLRLFSLRGFDERETVALLGNLSNPATLIFTAPFLEYTYSEILSFFVVLSFEGAHNIVRIGCQFIRPRLSNFTGTGLPDPTIPPDFLEELRQKCPDDNNTISNMLNDEDTDTARGLSVSIGTSLDNHYYKTLMRGRGLLFADQQLMANEKTAAAVTDYAIDDGIIFSTEFAHAMAKLSNFGVLTGSEGEVWHSCSHLNS</sequence>
<dbReference type="PANTHER" id="PTHR31517:SF48">
    <property type="entry name" value="PEROXIDASE 16-RELATED"/>
    <property type="match status" value="1"/>
</dbReference>
<keyword evidence="7" id="KW-0349">Heme</keyword>
<feature type="binding site" evidence="19">
    <location>
        <position position="115"/>
    </location>
    <ligand>
        <name>Ca(2+)</name>
        <dbReference type="ChEBI" id="CHEBI:29108"/>
        <label>1</label>
    </ligand>
</feature>